<dbReference type="Proteomes" id="UP000029055">
    <property type="component" value="Unassembled WGS sequence"/>
</dbReference>
<evidence type="ECO:0000313" key="1">
    <source>
        <dbReference type="EMBL" id="KFJ03066.1"/>
    </source>
</evidence>
<sequence length="232" mass="25694">MNLNLTSFGGIIRSGVYGHLILNGVHTIEGGVRFKRLTVNGQVRGPQYVGGHIVFVSGELISDGDVQVRRISGHGRMLVMGRLRCELLDFTGEIKTARTLHCMQRMNLHGSLNASGGVTADHIEICGVAEATMMHSRITAIAPFESKLFKRLRTRAYYGPSRVRTIHSGRLTARKLVCSHIRVDSATLLDGCRIEYAEFQDELELDRSSSVALFTDHSQRTFGSPSERVRQA</sequence>
<accession>A0A087E5L5</accession>
<dbReference type="RefSeq" id="WP_024464003.1">
    <property type="nucleotide sequence ID" value="NZ_CP062939.1"/>
</dbReference>
<dbReference type="EMBL" id="JGZR01000007">
    <property type="protein sequence ID" value="KFJ03066.1"/>
    <property type="molecule type" value="Genomic_DNA"/>
</dbReference>
<dbReference type="STRING" id="77635.BISU_0995"/>
<keyword evidence="2" id="KW-1185">Reference proteome</keyword>
<organism evidence="1 2">
    <name type="scientific">Bifidobacterium subtile</name>
    <dbReference type="NCBI Taxonomy" id="77635"/>
    <lineage>
        <taxon>Bacteria</taxon>
        <taxon>Bacillati</taxon>
        <taxon>Actinomycetota</taxon>
        <taxon>Actinomycetes</taxon>
        <taxon>Bifidobacteriales</taxon>
        <taxon>Bifidobacteriaceae</taxon>
        <taxon>Bifidobacterium</taxon>
    </lineage>
</organism>
<comment type="caution">
    <text evidence="1">The sequence shown here is derived from an EMBL/GenBank/DDBJ whole genome shotgun (WGS) entry which is preliminary data.</text>
</comment>
<protein>
    <submittedName>
        <fullName evidence="1">Uncharacterized protein</fullName>
    </submittedName>
</protein>
<dbReference type="OrthoDB" id="3239687at2"/>
<gene>
    <name evidence="1" type="ORF">BISU_0995</name>
</gene>
<dbReference type="AlphaFoldDB" id="A0A087E5L5"/>
<reference evidence="1 2" key="1">
    <citation type="submission" date="2014-03" db="EMBL/GenBank/DDBJ databases">
        <title>Genomics of Bifidobacteria.</title>
        <authorList>
            <person name="Ventura M."/>
            <person name="Milani C."/>
            <person name="Lugli G.A."/>
        </authorList>
    </citation>
    <scope>NUCLEOTIDE SEQUENCE [LARGE SCALE GENOMIC DNA]</scope>
    <source>
        <strain evidence="1 2">LMG 11597</strain>
    </source>
</reference>
<evidence type="ECO:0000313" key="2">
    <source>
        <dbReference type="Proteomes" id="UP000029055"/>
    </source>
</evidence>
<dbReference type="eggNOG" id="ENOG5031SQ3">
    <property type="taxonomic scope" value="Bacteria"/>
</dbReference>
<proteinExistence type="predicted"/>
<name>A0A087E5L5_9BIFI</name>